<dbReference type="Gene3D" id="2.40.260.10">
    <property type="entry name" value="Sortase"/>
    <property type="match status" value="1"/>
</dbReference>
<sequence length="229" mass="23571">MHAPGPKAAPRRGAGTRWAAAGGLGAVVALSAVLLTDLWGAEGHEAGTPAATATTPAATAPAAPGTGTAAPAPSPAATADRPAAAAPVRLAVEDAQFDVTVLPLTPSEQELASELLVPPDTLDGYWLTPYGMPGEGSENTTYITGHSWEDRDAPFNRLSDPGLVGSEIVLETGTGTLEYVVDSVVTHDKNTLKDSDIWRIVPDRLVIVSCYTEDLWGKNVVLTASPAQG</sequence>
<dbReference type="CDD" id="cd05829">
    <property type="entry name" value="Sortase_F"/>
    <property type="match status" value="1"/>
</dbReference>
<dbReference type="EMBL" id="LQBK01000002">
    <property type="protein sequence ID" value="KUG62089.1"/>
    <property type="molecule type" value="Genomic_DNA"/>
</dbReference>
<evidence type="ECO:0000313" key="2">
    <source>
        <dbReference type="EMBL" id="KUG62089.1"/>
    </source>
</evidence>
<gene>
    <name evidence="2" type="ORF">AVL61_03175</name>
</gene>
<accession>A0A0W8IQA4</accession>
<protein>
    <submittedName>
        <fullName evidence="2">Peptidase C60</fullName>
    </submittedName>
</protein>
<dbReference type="AlphaFoldDB" id="A0A0W8IQA4"/>
<dbReference type="SUPFAM" id="SSF63817">
    <property type="entry name" value="Sortase"/>
    <property type="match status" value="1"/>
</dbReference>
<reference evidence="3" key="1">
    <citation type="submission" date="2015-12" db="EMBL/GenBank/DDBJ databases">
        <authorList>
            <person name="Nair G.R."/>
            <person name="Kaur G."/>
            <person name="Mayilraj S."/>
        </authorList>
    </citation>
    <scope>NUCLEOTIDE SEQUENCE [LARGE SCALE GENOMIC DNA]</scope>
    <source>
        <strain evidence="3">CD08_4</strain>
    </source>
</reference>
<dbReference type="InterPro" id="IPR023365">
    <property type="entry name" value="Sortase_dom-sf"/>
</dbReference>
<proteinExistence type="predicted"/>
<dbReference type="Proteomes" id="UP000053512">
    <property type="component" value="Unassembled WGS sequence"/>
</dbReference>
<dbReference type="OrthoDB" id="4425249at2"/>
<dbReference type="RefSeq" id="WP_058872472.1">
    <property type="nucleotide sequence ID" value="NZ_LQBK01000002.1"/>
</dbReference>
<dbReference type="InterPro" id="IPR042001">
    <property type="entry name" value="Sortase_F"/>
</dbReference>
<evidence type="ECO:0000256" key="1">
    <source>
        <dbReference type="SAM" id="MobiDB-lite"/>
    </source>
</evidence>
<evidence type="ECO:0000313" key="3">
    <source>
        <dbReference type="Proteomes" id="UP000053512"/>
    </source>
</evidence>
<comment type="caution">
    <text evidence="2">The sequence shown here is derived from an EMBL/GenBank/DDBJ whole genome shotgun (WGS) entry which is preliminary data.</text>
</comment>
<name>A0A0W8IQA4_KOCRO</name>
<feature type="region of interest" description="Disordered" evidence="1">
    <location>
        <begin position="46"/>
        <end position="82"/>
    </location>
</feature>
<organism evidence="2 3">
    <name type="scientific">Kocuria rosea subsp. polaris</name>
    <dbReference type="NCBI Taxonomy" id="136273"/>
    <lineage>
        <taxon>Bacteria</taxon>
        <taxon>Bacillati</taxon>
        <taxon>Actinomycetota</taxon>
        <taxon>Actinomycetes</taxon>
        <taxon>Micrococcales</taxon>
        <taxon>Micrococcaceae</taxon>
        <taxon>Kocuria</taxon>
    </lineage>
</organism>